<gene>
    <name evidence="6" type="ORF">UFOPK1698_00061</name>
</gene>
<keyword evidence="4 5" id="KW-0472">Membrane</keyword>
<evidence type="ECO:0000256" key="4">
    <source>
        <dbReference type="ARBA" id="ARBA00023136"/>
    </source>
</evidence>
<feature type="transmembrane region" description="Helical" evidence="5">
    <location>
        <begin position="21"/>
        <end position="38"/>
    </location>
</feature>
<protein>
    <submittedName>
        <fullName evidence="6">Unannotated protein</fullName>
    </submittedName>
</protein>
<accession>A0A6J6DGQ3</accession>
<evidence type="ECO:0000256" key="2">
    <source>
        <dbReference type="ARBA" id="ARBA00022692"/>
    </source>
</evidence>
<dbReference type="Pfam" id="PF02104">
    <property type="entry name" value="SURF1"/>
    <property type="match status" value="1"/>
</dbReference>
<dbReference type="InterPro" id="IPR002994">
    <property type="entry name" value="Surf1/Shy1"/>
</dbReference>
<proteinExistence type="predicted"/>
<evidence type="ECO:0000313" key="6">
    <source>
        <dbReference type="EMBL" id="CAB4563322.1"/>
    </source>
</evidence>
<dbReference type="PANTHER" id="PTHR23427">
    <property type="entry name" value="SURFEIT LOCUS PROTEIN"/>
    <property type="match status" value="1"/>
</dbReference>
<name>A0A6J6DGQ3_9ZZZZ</name>
<dbReference type="PROSITE" id="PS50895">
    <property type="entry name" value="SURF1"/>
    <property type="match status" value="1"/>
</dbReference>
<evidence type="ECO:0000256" key="1">
    <source>
        <dbReference type="ARBA" id="ARBA00004370"/>
    </source>
</evidence>
<dbReference type="CDD" id="cd06662">
    <property type="entry name" value="SURF1"/>
    <property type="match status" value="1"/>
</dbReference>
<evidence type="ECO:0000256" key="5">
    <source>
        <dbReference type="SAM" id="Phobius"/>
    </source>
</evidence>
<dbReference type="EMBL" id="CAEZTP010000002">
    <property type="protein sequence ID" value="CAB4563322.1"/>
    <property type="molecule type" value="Genomic_DNA"/>
</dbReference>
<evidence type="ECO:0000256" key="3">
    <source>
        <dbReference type="ARBA" id="ARBA00022989"/>
    </source>
</evidence>
<keyword evidence="2 5" id="KW-0812">Transmembrane</keyword>
<reference evidence="6" key="1">
    <citation type="submission" date="2020-05" db="EMBL/GenBank/DDBJ databases">
        <authorList>
            <person name="Chiriac C."/>
            <person name="Salcher M."/>
            <person name="Ghai R."/>
            <person name="Kavagutti S V."/>
        </authorList>
    </citation>
    <scope>NUCLEOTIDE SEQUENCE</scope>
</reference>
<comment type="subcellular location">
    <subcellularLocation>
        <location evidence="1">Membrane</location>
    </subcellularLocation>
</comment>
<sequence length="241" mass="27266">MSLEQLSNSRPKESWAVFKSFVALILIGLCIWGGQWQYNRGVDRHERNAIVKERITQEAIALEEVTTPRSNPETYEWRMVRASGEFDESEQILLRNRYFEGKYGFQVLTLFRATTGEKFWVDRGWVQAGETALTKPKIVPLPSGEVEIVGRMRLDTSLPRGAFFAISSSGQEIVSKLNAQSQLDTESFYIDLMSGSLPQLTPAAPATLPELSDGPHMAYALQWIFFAGLVGYGRILIRRTR</sequence>
<dbReference type="InterPro" id="IPR045214">
    <property type="entry name" value="Surf1/Surf4"/>
</dbReference>
<keyword evidence="3 5" id="KW-1133">Transmembrane helix</keyword>
<organism evidence="6">
    <name type="scientific">freshwater metagenome</name>
    <dbReference type="NCBI Taxonomy" id="449393"/>
    <lineage>
        <taxon>unclassified sequences</taxon>
        <taxon>metagenomes</taxon>
        <taxon>ecological metagenomes</taxon>
    </lineage>
</organism>
<dbReference type="AlphaFoldDB" id="A0A6J6DGQ3"/>
<dbReference type="GO" id="GO:0016020">
    <property type="term" value="C:membrane"/>
    <property type="evidence" value="ECO:0007669"/>
    <property type="project" value="UniProtKB-SubCell"/>
</dbReference>
<dbReference type="PANTHER" id="PTHR23427:SF2">
    <property type="entry name" value="SURFEIT LOCUS PROTEIN 1"/>
    <property type="match status" value="1"/>
</dbReference>